<evidence type="ECO:0000256" key="1">
    <source>
        <dbReference type="SAM" id="Phobius"/>
    </source>
</evidence>
<sequence length="105" mass="11931">MTTLKNGQEEQDFRSRSYYDIPSQEIIESMSDIELAELQLKYQPDNPGAIVVQNEWRRREKIEQHKLSKNLVKSQNKTAIVASAFGIIGTIVGAILTVILTKILK</sequence>
<proteinExistence type="predicted"/>
<keyword evidence="1" id="KW-1133">Transmembrane helix</keyword>
<keyword evidence="1" id="KW-0472">Membrane</keyword>
<keyword evidence="1" id="KW-0812">Transmembrane</keyword>
<evidence type="ECO:0000313" key="2">
    <source>
        <dbReference type="EMBL" id="CBX28413.1"/>
    </source>
</evidence>
<accession>E1YCW9</accession>
<name>E1YCW9_9BACT</name>
<reference evidence="2" key="1">
    <citation type="journal article" date="2011" name="Environ. Microbiol.">
        <title>Genomic insights into the metabolic potential of the polycyclic aromatic hydrocarbon degrading sulfate-reducing Deltaproteobacterium N47.</title>
        <authorList>
            <person name="Bergmann F."/>
            <person name="Selesi D."/>
            <person name="Weinmaier T."/>
            <person name="Tischler P."/>
            <person name="Rattei T."/>
            <person name="Meckenstock R.U."/>
        </authorList>
    </citation>
    <scope>NUCLEOTIDE SEQUENCE</scope>
</reference>
<gene>
    <name evidence="2" type="ORF">N47_G37370</name>
</gene>
<dbReference type="EMBL" id="FR695868">
    <property type="protein sequence ID" value="CBX28413.1"/>
    <property type="molecule type" value="Genomic_DNA"/>
</dbReference>
<protein>
    <submittedName>
        <fullName evidence="2">Uncharacterized protein</fullName>
    </submittedName>
</protein>
<dbReference type="AlphaFoldDB" id="E1YCW9"/>
<feature type="transmembrane region" description="Helical" evidence="1">
    <location>
        <begin position="79"/>
        <end position="100"/>
    </location>
</feature>
<organism evidence="2">
    <name type="scientific">uncultured Desulfobacterium sp</name>
    <dbReference type="NCBI Taxonomy" id="201089"/>
    <lineage>
        <taxon>Bacteria</taxon>
        <taxon>Pseudomonadati</taxon>
        <taxon>Thermodesulfobacteriota</taxon>
        <taxon>Desulfobacteria</taxon>
        <taxon>Desulfobacterales</taxon>
        <taxon>Desulfobacteriaceae</taxon>
        <taxon>Desulfobacterium</taxon>
        <taxon>environmental samples</taxon>
    </lineage>
</organism>